<gene>
    <name evidence="1" type="ORF">SAMN02745178_00704</name>
</gene>
<evidence type="ECO:0000313" key="1">
    <source>
        <dbReference type="EMBL" id="SKA77797.1"/>
    </source>
</evidence>
<sequence length="68" mass="8000">MKDYEQRERDLANMGHKDLIRFMRHAYNWLLDDGMSESELEASLAKFGLCKEDIFAKRQRMGDVCNDG</sequence>
<reference evidence="1 2" key="1">
    <citation type="submission" date="2017-02" db="EMBL/GenBank/DDBJ databases">
        <authorList>
            <person name="Peterson S.W."/>
        </authorList>
    </citation>
    <scope>NUCLEOTIDE SEQUENCE [LARGE SCALE GENOMIC DNA]</scope>
    <source>
        <strain evidence="1 2">ATCC 27749</strain>
    </source>
</reference>
<organism evidence="1 2">
    <name type="scientific">Gemmiger formicilis</name>
    <dbReference type="NCBI Taxonomy" id="745368"/>
    <lineage>
        <taxon>Bacteria</taxon>
        <taxon>Bacillati</taxon>
        <taxon>Bacillota</taxon>
        <taxon>Clostridia</taxon>
        <taxon>Eubacteriales</taxon>
        <taxon>Gemmiger</taxon>
    </lineage>
</organism>
<protein>
    <submittedName>
        <fullName evidence="1">Uncharacterized protein</fullName>
    </submittedName>
</protein>
<dbReference type="AlphaFoldDB" id="A0A1T4WKX4"/>
<evidence type="ECO:0000313" key="2">
    <source>
        <dbReference type="Proteomes" id="UP000190286"/>
    </source>
</evidence>
<dbReference type="RefSeq" id="WP_078783706.1">
    <property type="nucleotide sequence ID" value="NZ_DBFDZH010000046.1"/>
</dbReference>
<name>A0A1T4WKX4_9FIRM</name>
<dbReference type="STRING" id="745368.SAMN02745178_00704"/>
<dbReference type="OrthoDB" id="9858928at2"/>
<dbReference type="Proteomes" id="UP000190286">
    <property type="component" value="Unassembled WGS sequence"/>
</dbReference>
<dbReference type="EMBL" id="FUYF01000003">
    <property type="protein sequence ID" value="SKA77797.1"/>
    <property type="molecule type" value="Genomic_DNA"/>
</dbReference>
<accession>A0A1T4WKX4</accession>
<proteinExistence type="predicted"/>
<keyword evidence="2" id="KW-1185">Reference proteome</keyword>
<dbReference type="GeneID" id="93337192"/>